<reference evidence="1 2" key="1">
    <citation type="submission" date="2021-04" db="EMBL/GenBank/DDBJ databases">
        <title>Chitinophaga sp. nov., isolated from the rhizosphere soil.</title>
        <authorList>
            <person name="He S."/>
        </authorList>
    </citation>
    <scope>NUCLEOTIDE SEQUENCE [LARGE SCALE GENOMIC DNA]</scope>
    <source>
        <strain evidence="1 2">2R12</strain>
    </source>
</reference>
<name>A0ABS5IU03_9BACT</name>
<sequence>MKKLIIAVMMVCSFLATNGHGDNQELIGIYKSTISRACIVLYKTDTRYRARAYEDFAVIRKYIYPGAYLSKLPDDKVHLDFLVDYSEPVFENLSSKNDQIVFTIPRKNEFNQAVLDFFARAGTRFRPL</sequence>
<dbReference type="RefSeq" id="WP_211971552.1">
    <property type="nucleotide sequence ID" value="NZ_CBFHAM010000015.1"/>
</dbReference>
<dbReference type="Proteomes" id="UP000676386">
    <property type="component" value="Unassembled WGS sequence"/>
</dbReference>
<accession>A0ABS5IU03</accession>
<proteinExistence type="predicted"/>
<protein>
    <submittedName>
        <fullName evidence="1">Uncharacterized protein</fullName>
    </submittedName>
</protein>
<gene>
    <name evidence="1" type="ORF">KE626_03875</name>
</gene>
<organism evidence="1 2">
    <name type="scientific">Chitinophaga hostae</name>
    <dbReference type="NCBI Taxonomy" id="2831022"/>
    <lineage>
        <taxon>Bacteria</taxon>
        <taxon>Pseudomonadati</taxon>
        <taxon>Bacteroidota</taxon>
        <taxon>Chitinophagia</taxon>
        <taxon>Chitinophagales</taxon>
        <taxon>Chitinophagaceae</taxon>
        <taxon>Chitinophaga</taxon>
    </lineage>
</organism>
<keyword evidence="2" id="KW-1185">Reference proteome</keyword>
<comment type="caution">
    <text evidence="1">The sequence shown here is derived from an EMBL/GenBank/DDBJ whole genome shotgun (WGS) entry which is preliminary data.</text>
</comment>
<evidence type="ECO:0000313" key="2">
    <source>
        <dbReference type="Proteomes" id="UP000676386"/>
    </source>
</evidence>
<evidence type="ECO:0000313" key="1">
    <source>
        <dbReference type="EMBL" id="MBS0026444.1"/>
    </source>
</evidence>
<dbReference type="EMBL" id="JAGTXB010000001">
    <property type="protein sequence ID" value="MBS0026444.1"/>
    <property type="molecule type" value="Genomic_DNA"/>
</dbReference>